<accession>A0A917VJG5</accession>
<keyword evidence="2" id="KW-1133">Transmembrane helix</keyword>
<feature type="transmembrane region" description="Helical" evidence="2">
    <location>
        <begin position="106"/>
        <end position="124"/>
    </location>
</feature>
<proteinExistence type="predicted"/>
<sequence length="462" mass="50714">MILPVILSDIENDGQRLMPPFEQITTFAADHPGQTAIICASALVLLVLAFFTLRATYRACAVAYRKFAENRPAEDILTIVAASIATGVSAQGMWRFSGDVLGFDGPLRLLLFAFIEVAVITSAVRARRNMRENFSAGIDGIAVWALTSLSAVLSSLDARSLAEAIFRLAAPLVAAWLWERGMAIERHRITGRSRIKWRLTPERAMVRLGLAEVSDRTASEVDAHRRLTRVALAAKRARALREAGASDRKMRAALARLDRVMDQAVEHTGLAVDSTRQEALLQQIGALYNTSALIDLRPPVPWGPEEEDERRHALPASSAPVAAYNALDDEEEEAEIMDPDHAPQVVDTAQRAALLRAARAYWDKQIERKIVPRAADIAREVGIPLTTAREVRALWKLEPRAHALIESAYNEHGIVDTGTFPAILVPEKAERPAADRAERREPELEPVFSMNGSSPTADPVGA</sequence>
<name>A0A917VJG5_9ACTN</name>
<feature type="compositionally biased region" description="Basic and acidic residues" evidence="1">
    <location>
        <begin position="427"/>
        <end position="443"/>
    </location>
</feature>
<dbReference type="AlphaFoldDB" id="A0A917VJG5"/>
<evidence type="ECO:0000256" key="2">
    <source>
        <dbReference type="SAM" id="Phobius"/>
    </source>
</evidence>
<evidence type="ECO:0008006" key="5">
    <source>
        <dbReference type="Google" id="ProtNLM"/>
    </source>
</evidence>
<dbReference type="EMBL" id="BMNT01000019">
    <property type="protein sequence ID" value="GGK90346.1"/>
    <property type="molecule type" value="Genomic_DNA"/>
</dbReference>
<evidence type="ECO:0000313" key="3">
    <source>
        <dbReference type="EMBL" id="GGK90346.1"/>
    </source>
</evidence>
<keyword evidence="4" id="KW-1185">Reference proteome</keyword>
<organism evidence="3 4">
    <name type="scientific">Sphaerisporangium melleum</name>
    <dbReference type="NCBI Taxonomy" id="321316"/>
    <lineage>
        <taxon>Bacteria</taxon>
        <taxon>Bacillati</taxon>
        <taxon>Actinomycetota</taxon>
        <taxon>Actinomycetes</taxon>
        <taxon>Streptosporangiales</taxon>
        <taxon>Streptosporangiaceae</taxon>
        <taxon>Sphaerisporangium</taxon>
    </lineage>
</organism>
<gene>
    <name evidence="3" type="ORF">GCM10007964_36230</name>
</gene>
<keyword evidence="2" id="KW-0472">Membrane</keyword>
<feature type="transmembrane region" description="Helical" evidence="2">
    <location>
        <begin position="35"/>
        <end position="55"/>
    </location>
</feature>
<evidence type="ECO:0000256" key="1">
    <source>
        <dbReference type="SAM" id="MobiDB-lite"/>
    </source>
</evidence>
<keyword evidence="2" id="KW-0812">Transmembrane</keyword>
<comment type="caution">
    <text evidence="3">The sequence shown here is derived from an EMBL/GenBank/DDBJ whole genome shotgun (WGS) entry which is preliminary data.</text>
</comment>
<reference evidence="3" key="1">
    <citation type="journal article" date="2014" name="Int. J. Syst. Evol. Microbiol.">
        <title>Complete genome sequence of Corynebacterium casei LMG S-19264T (=DSM 44701T), isolated from a smear-ripened cheese.</title>
        <authorList>
            <consortium name="US DOE Joint Genome Institute (JGI-PGF)"/>
            <person name="Walter F."/>
            <person name="Albersmeier A."/>
            <person name="Kalinowski J."/>
            <person name="Ruckert C."/>
        </authorList>
    </citation>
    <scope>NUCLEOTIDE SEQUENCE</scope>
    <source>
        <strain evidence="3">JCM 13064</strain>
    </source>
</reference>
<protein>
    <recommendedName>
        <fullName evidence="5">DUF2637 domain-containing protein</fullName>
    </recommendedName>
</protein>
<feature type="transmembrane region" description="Helical" evidence="2">
    <location>
        <begin position="136"/>
        <end position="154"/>
    </location>
</feature>
<reference evidence="3" key="2">
    <citation type="submission" date="2020-09" db="EMBL/GenBank/DDBJ databases">
        <authorList>
            <person name="Sun Q."/>
            <person name="Ohkuma M."/>
        </authorList>
    </citation>
    <scope>NUCLEOTIDE SEQUENCE</scope>
    <source>
        <strain evidence="3">JCM 13064</strain>
    </source>
</reference>
<feature type="transmembrane region" description="Helical" evidence="2">
    <location>
        <begin position="76"/>
        <end position="94"/>
    </location>
</feature>
<dbReference type="Proteomes" id="UP000645217">
    <property type="component" value="Unassembled WGS sequence"/>
</dbReference>
<evidence type="ECO:0000313" key="4">
    <source>
        <dbReference type="Proteomes" id="UP000645217"/>
    </source>
</evidence>
<feature type="region of interest" description="Disordered" evidence="1">
    <location>
        <begin position="427"/>
        <end position="462"/>
    </location>
</feature>